<evidence type="ECO:0000256" key="1">
    <source>
        <dbReference type="SAM" id="MobiDB-lite"/>
    </source>
</evidence>
<evidence type="ECO:0000313" key="3">
    <source>
        <dbReference type="Proteomes" id="UP000037035"/>
    </source>
</evidence>
<dbReference type="AlphaFoldDB" id="A0A0L6V1Z3"/>
<feature type="region of interest" description="Disordered" evidence="1">
    <location>
        <begin position="225"/>
        <end position="246"/>
    </location>
</feature>
<organism evidence="2 3">
    <name type="scientific">Puccinia sorghi</name>
    <dbReference type="NCBI Taxonomy" id="27349"/>
    <lineage>
        <taxon>Eukaryota</taxon>
        <taxon>Fungi</taxon>
        <taxon>Dikarya</taxon>
        <taxon>Basidiomycota</taxon>
        <taxon>Pucciniomycotina</taxon>
        <taxon>Pucciniomycetes</taxon>
        <taxon>Pucciniales</taxon>
        <taxon>Pucciniaceae</taxon>
        <taxon>Puccinia</taxon>
    </lineage>
</organism>
<comment type="caution">
    <text evidence="2">The sequence shown here is derived from an EMBL/GenBank/DDBJ whole genome shotgun (WGS) entry which is preliminary data.</text>
</comment>
<feature type="compositionally biased region" description="Basic and acidic residues" evidence="1">
    <location>
        <begin position="227"/>
        <end position="246"/>
    </location>
</feature>
<dbReference type="VEuPathDB" id="FungiDB:VP01_3018g1"/>
<keyword evidence="3" id="KW-1185">Reference proteome</keyword>
<gene>
    <name evidence="2" type="ORF">VP01_3018g1</name>
</gene>
<accession>A0A0L6V1Z3</accession>
<proteinExistence type="predicted"/>
<protein>
    <submittedName>
        <fullName evidence="2">Uncharacterized protein</fullName>
    </submittedName>
</protein>
<reference evidence="2 3" key="1">
    <citation type="submission" date="2015-08" db="EMBL/GenBank/DDBJ databases">
        <title>Next Generation Sequencing and Analysis of the Genome of Puccinia sorghi L Schw, the Causal Agent of Maize Common Rust.</title>
        <authorList>
            <person name="Rochi L."/>
            <person name="Burguener G."/>
            <person name="Darino M."/>
            <person name="Turjanski A."/>
            <person name="Kreff E."/>
            <person name="Dieguez M.J."/>
            <person name="Sacco F."/>
        </authorList>
    </citation>
    <scope>NUCLEOTIDE SEQUENCE [LARGE SCALE GENOMIC DNA]</scope>
    <source>
        <strain evidence="2 3">RO10H11247</strain>
    </source>
</reference>
<evidence type="ECO:0000313" key="2">
    <source>
        <dbReference type="EMBL" id="KNZ54175.1"/>
    </source>
</evidence>
<name>A0A0L6V1Z3_9BASI</name>
<sequence>MAEERGDSISVTASTLKAVAEPAVSRLRSDARKAVKVTDRCLRKDRFACARAALPAQGPLFGAVDPASSRLQRPATRWTVSRADYKVAEDGVSRFWKPSIEHSWEFEDALAPYQHPEDRSFLHSGRADNHNLPLINYLPATEAFPPGLRDTNSQHWFTREAYDQLLDITYEAYDQLLDNTHLAYNQLLDNTLPTQSRSSTPDQKIQHLSPEEDFFRDDTLSSFISTDKSDSHELPESDSSNHKVTEAADHEALSTATHDINRKIKIPPHPVAMKRTSRPNMRTKVMKTNDKSSEQLQDNLESELKEFGWISLLGALPNFQAEVPPNKLNLINDMVQLWDRPQEAQLPSSTIWSELIASNQISTGDAIRRSVLLCEEIRLRLGNLLAIFTAPPNLHEVLTLSKSNLEEGLIFQEQNSLLNWLMDQVHKTPTEEDSVYLLFRSTIINYLKIDPQSENSRKVRWKSVINRRDMLHKFATLHQAITTQAAIKILEAYLKSTNLSKWNVLITQERRLFNLFKYLRCLHHHYNISKLQYQIPVWASSGFFPWKGPLDPDHQNKLKKLFERVDKYNKYGKQESFVDINKEDRSIAPSLPGRLYTQTFQPGLPQEPLIKTV</sequence>
<dbReference type="EMBL" id="LAVV01007967">
    <property type="protein sequence ID" value="KNZ54175.1"/>
    <property type="molecule type" value="Genomic_DNA"/>
</dbReference>
<dbReference type="Proteomes" id="UP000037035">
    <property type="component" value="Unassembled WGS sequence"/>
</dbReference>